<reference evidence="3 4" key="1">
    <citation type="submission" date="2020-01" db="EMBL/GenBank/DDBJ databases">
        <title>Insect and environment-associated Actinomycetes.</title>
        <authorList>
            <person name="Currrie C."/>
            <person name="Chevrette M."/>
            <person name="Carlson C."/>
            <person name="Stubbendieck R."/>
            <person name="Wendt-Pienkowski E."/>
        </authorList>
    </citation>
    <scope>NUCLEOTIDE SEQUENCE [LARGE SCALE GENOMIC DNA]</scope>
    <source>
        <strain evidence="3 4">SID10258</strain>
    </source>
</reference>
<evidence type="ECO:0000256" key="2">
    <source>
        <dbReference type="ARBA" id="ARBA00023002"/>
    </source>
</evidence>
<evidence type="ECO:0000313" key="3">
    <source>
        <dbReference type="EMBL" id="NEA28248.1"/>
    </source>
</evidence>
<keyword evidence="2" id="KW-0560">Oxidoreductase</keyword>
<sequence>MAVALVTGAGGGLGSAVARRLAADGHRVAVNDRPGRDLTDLARELGGVAAPADVADPEAVAAMVAEVEQRAGGHIGILVAGATLLSTAPFAEHDLDDWWRVIDVDLGGAFACAQAVMPGMVERGGGRMVLIASEGGLIGLPDATACSAAKAGIVALTKSLGRELGPLGIAVNAIAPSVIDTQRLAERAQSVGMPAGEFRTRQAARVPLGRIATPAEIAATVAFLADERMPTLVGQVLHADGGTNRTRA</sequence>
<dbReference type="PRINTS" id="PR00081">
    <property type="entry name" value="GDHRDH"/>
</dbReference>
<name>A0A6L9QSY4_9ACTN</name>
<dbReference type="AlphaFoldDB" id="A0A6L9QSY4"/>
<accession>A0A6L9QSY4</accession>
<proteinExistence type="inferred from homology"/>
<comment type="similarity">
    <text evidence="1">Belongs to the short-chain dehydrogenases/reductases (SDR) family.</text>
</comment>
<dbReference type="PANTHER" id="PTHR42760:SF40">
    <property type="entry name" value="3-OXOACYL-[ACYL-CARRIER-PROTEIN] REDUCTASE, CHLOROPLASTIC"/>
    <property type="match status" value="1"/>
</dbReference>
<dbReference type="FunFam" id="3.40.50.720:FF:000084">
    <property type="entry name" value="Short-chain dehydrogenase reductase"/>
    <property type="match status" value="1"/>
</dbReference>
<dbReference type="GO" id="GO:0016616">
    <property type="term" value="F:oxidoreductase activity, acting on the CH-OH group of donors, NAD or NADP as acceptor"/>
    <property type="evidence" value="ECO:0007669"/>
    <property type="project" value="TreeGrafter"/>
</dbReference>
<dbReference type="GO" id="GO:0030497">
    <property type="term" value="P:fatty acid elongation"/>
    <property type="evidence" value="ECO:0007669"/>
    <property type="project" value="TreeGrafter"/>
</dbReference>
<dbReference type="InterPro" id="IPR036291">
    <property type="entry name" value="NAD(P)-bd_dom_sf"/>
</dbReference>
<evidence type="ECO:0000313" key="4">
    <source>
        <dbReference type="Proteomes" id="UP000475532"/>
    </source>
</evidence>
<dbReference type="PANTHER" id="PTHR42760">
    <property type="entry name" value="SHORT-CHAIN DEHYDROGENASES/REDUCTASES FAMILY MEMBER"/>
    <property type="match status" value="1"/>
</dbReference>
<dbReference type="Pfam" id="PF13561">
    <property type="entry name" value="adh_short_C2"/>
    <property type="match status" value="1"/>
</dbReference>
<dbReference type="SUPFAM" id="SSF51735">
    <property type="entry name" value="NAD(P)-binding Rossmann-fold domains"/>
    <property type="match status" value="1"/>
</dbReference>
<gene>
    <name evidence="3" type="ORF">G3I70_37990</name>
</gene>
<dbReference type="EMBL" id="JAAGLI010001014">
    <property type="protein sequence ID" value="NEA28248.1"/>
    <property type="molecule type" value="Genomic_DNA"/>
</dbReference>
<organism evidence="3 4">
    <name type="scientific">Actinomadura bangladeshensis</name>
    <dbReference type="NCBI Taxonomy" id="453573"/>
    <lineage>
        <taxon>Bacteria</taxon>
        <taxon>Bacillati</taxon>
        <taxon>Actinomycetota</taxon>
        <taxon>Actinomycetes</taxon>
        <taxon>Streptosporangiales</taxon>
        <taxon>Thermomonosporaceae</taxon>
        <taxon>Actinomadura</taxon>
    </lineage>
</organism>
<dbReference type="RefSeq" id="WP_163062721.1">
    <property type="nucleotide sequence ID" value="NZ_JAAGLI010001014.1"/>
</dbReference>
<dbReference type="InterPro" id="IPR002347">
    <property type="entry name" value="SDR_fam"/>
</dbReference>
<comment type="caution">
    <text evidence="3">The sequence shown here is derived from an EMBL/GenBank/DDBJ whole genome shotgun (WGS) entry which is preliminary data.</text>
</comment>
<evidence type="ECO:0000256" key="1">
    <source>
        <dbReference type="ARBA" id="ARBA00006484"/>
    </source>
</evidence>
<dbReference type="Proteomes" id="UP000475532">
    <property type="component" value="Unassembled WGS sequence"/>
</dbReference>
<protein>
    <submittedName>
        <fullName evidence="3">SDR family oxidoreductase</fullName>
    </submittedName>
</protein>
<dbReference type="Gene3D" id="3.40.50.720">
    <property type="entry name" value="NAD(P)-binding Rossmann-like Domain"/>
    <property type="match status" value="1"/>
</dbReference>